<proteinExistence type="predicted"/>
<gene>
    <name evidence="1" type="ORF">ACOC_LOCUS13165</name>
</gene>
<keyword evidence="2" id="KW-1185">Reference proteome</keyword>
<dbReference type="Proteomes" id="UP000267027">
    <property type="component" value="Unassembled WGS sequence"/>
</dbReference>
<evidence type="ECO:0000313" key="3">
    <source>
        <dbReference type="WBParaSite" id="ACOC_0001316401-mRNA-1"/>
    </source>
</evidence>
<reference evidence="3" key="1">
    <citation type="submission" date="2017-02" db="UniProtKB">
        <authorList>
            <consortium name="WormBaseParasite"/>
        </authorList>
    </citation>
    <scope>IDENTIFICATION</scope>
</reference>
<organism evidence="3">
    <name type="scientific">Angiostrongylus costaricensis</name>
    <name type="common">Nematode worm</name>
    <dbReference type="NCBI Taxonomy" id="334426"/>
    <lineage>
        <taxon>Eukaryota</taxon>
        <taxon>Metazoa</taxon>
        <taxon>Ecdysozoa</taxon>
        <taxon>Nematoda</taxon>
        <taxon>Chromadorea</taxon>
        <taxon>Rhabditida</taxon>
        <taxon>Rhabditina</taxon>
        <taxon>Rhabditomorpha</taxon>
        <taxon>Strongyloidea</taxon>
        <taxon>Metastrongylidae</taxon>
        <taxon>Angiostrongylus</taxon>
    </lineage>
</organism>
<accession>A0A0R3Q266</accession>
<evidence type="ECO:0000313" key="2">
    <source>
        <dbReference type="Proteomes" id="UP000267027"/>
    </source>
</evidence>
<reference evidence="1 2" key="2">
    <citation type="submission" date="2018-11" db="EMBL/GenBank/DDBJ databases">
        <authorList>
            <consortium name="Pathogen Informatics"/>
        </authorList>
    </citation>
    <scope>NUCLEOTIDE SEQUENCE [LARGE SCALE GENOMIC DNA]</scope>
    <source>
        <strain evidence="1 2">Costa Rica</strain>
    </source>
</reference>
<sequence length="105" mass="12331">MYRSETERLEKIQQKYFDEVESRRAAYIIKTVLELLKSCRKGKSKKGCIFKQPDSGIIMRYVQLSSQVSRPLRNMAPIKETLDVLNKPTTIPIRYISLRYKIESS</sequence>
<name>A0A0R3Q266_ANGCS</name>
<evidence type="ECO:0000313" key="1">
    <source>
        <dbReference type="EMBL" id="VDM64750.1"/>
    </source>
</evidence>
<dbReference type="WBParaSite" id="ACOC_0001316401-mRNA-1">
    <property type="protein sequence ID" value="ACOC_0001316401-mRNA-1"/>
    <property type="gene ID" value="ACOC_0001316401"/>
</dbReference>
<dbReference type="EMBL" id="UYYA01005566">
    <property type="protein sequence ID" value="VDM64750.1"/>
    <property type="molecule type" value="Genomic_DNA"/>
</dbReference>
<protein>
    <submittedName>
        <fullName evidence="1 3">Uncharacterized protein</fullName>
    </submittedName>
</protein>
<dbReference type="AlphaFoldDB" id="A0A0R3Q266"/>